<evidence type="ECO:0000313" key="1">
    <source>
        <dbReference type="EMBL" id="EPN40216.1"/>
    </source>
</evidence>
<accession>A0A656JNT0</accession>
<evidence type="ECO:0000313" key="2">
    <source>
        <dbReference type="Proteomes" id="UP000018849"/>
    </source>
</evidence>
<gene>
    <name evidence="1" type="ORF">A245_36569</name>
</gene>
<dbReference type="AlphaFoldDB" id="A0A656JNT0"/>
<protein>
    <submittedName>
        <fullName evidence="1">Dual specificity phosphatase, catalytic domain-containing protein</fullName>
    </submittedName>
</protein>
<dbReference type="Gene3D" id="3.90.190.10">
    <property type="entry name" value="Protein tyrosine phosphatase superfamily"/>
    <property type="match status" value="1"/>
</dbReference>
<dbReference type="PANTHER" id="PTHR47216:SF4">
    <property type="entry name" value="OS01G0859400 PROTEIN"/>
    <property type="match status" value="1"/>
</dbReference>
<comment type="caution">
    <text evidence="1">The sequence shown here is derived from an EMBL/GenBank/DDBJ whole genome shotgun (WGS) entry which is preliminary data.</text>
</comment>
<feature type="non-terminal residue" evidence="1">
    <location>
        <position position="81"/>
    </location>
</feature>
<dbReference type="InterPro" id="IPR029021">
    <property type="entry name" value="Prot-tyrosine_phosphatase-like"/>
</dbReference>
<sequence length="81" mass="8865">QQMQPFQAIVDMCAELPINPGTRSYQQVAAIDLIPPDLEHCLRAAKAIENLRQHGPLLVCCALGYSRSATAVAAWLLYSGR</sequence>
<name>A0A656JNT0_PSESF</name>
<dbReference type="Proteomes" id="UP000018849">
    <property type="component" value="Unassembled WGS sequence"/>
</dbReference>
<organism evidence="1 2">
    <name type="scientific">Pseudomonas syringae pv. actinidiae ICMP 19096</name>
    <dbReference type="NCBI Taxonomy" id="1194405"/>
    <lineage>
        <taxon>Bacteria</taxon>
        <taxon>Pseudomonadati</taxon>
        <taxon>Pseudomonadota</taxon>
        <taxon>Gammaproteobacteria</taxon>
        <taxon>Pseudomonadales</taxon>
        <taxon>Pseudomonadaceae</taxon>
        <taxon>Pseudomonas</taxon>
        <taxon>Pseudomonas syringae</taxon>
    </lineage>
</organism>
<dbReference type="EMBL" id="AOKF01003131">
    <property type="protein sequence ID" value="EPN40216.1"/>
    <property type="molecule type" value="Genomic_DNA"/>
</dbReference>
<reference evidence="1 2" key="1">
    <citation type="journal article" date="2013" name="PLoS Pathog.">
        <title>Genomic analysis of the Kiwifruit pathogen Pseudomonas syringae pv. actinidiae provides insight into the origins of an emergent plant disease.</title>
        <authorList>
            <person name="McCann H.C."/>
            <person name="Rikkerink E.H."/>
            <person name="Bertels F."/>
            <person name="Fiers M."/>
            <person name="Lu A."/>
            <person name="Rees-George J."/>
            <person name="Andersen M.T."/>
            <person name="Gleave A.P."/>
            <person name="Haubold B."/>
            <person name="Wohlers M.W."/>
            <person name="Guttman D.S."/>
            <person name="Wang P.W."/>
            <person name="Straub C."/>
            <person name="Vanneste J.L."/>
            <person name="Rainey P.B."/>
            <person name="Templeton M.D."/>
        </authorList>
    </citation>
    <scope>NUCLEOTIDE SEQUENCE [LARGE SCALE GENOMIC DNA]</scope>
    <source>
        <strain evidence="1 2">ICMP 19096</strain>
    </source>
</reference>
<proteinExistence type="predicted"/>
<dbReference type="SUPFAM" id="SSF52799">
    <property type="entry name" value="(Phosphotyrosine protein) phosphatases II"/>
    <property type="match status" value="1"/>
</dbReference>
<feature type="non-terminal residue" evidence="1">
    <location>
        <position position="1"/>
    </location>
</feature>
<dbReference type="PANTHER" id="PTHR47216">
    <property type="match status" value="1"/>
</dbReference>